<dbReference type="InterPro" id="IPR050250">
    <property type="entry name" value="Macrolide_Exporter_MacB"/>
</dbReference>
<evidence type="ECO:0000313" key="10">
    <source>
        <dbReference type="Proteomes" id="UP001165041"/>
    </source>
</evidence>
<proteinExistence type="inferred from homology"/>
<sequence>MQWTALPSPGQLRVEGLGALREQVERLTKGDAARTVFRGAEPPVRALRAVSDVPAALDALRSPMMVARSGMLVPVTMLGVLSAVTMVLTVRQLTDFRRAELVLQLARGAGRARLFGVAAVEWAACMVPAALVGVWAAGPLLRVLERSGLPVEGAAAEAVGPAAWVVAGTALLLHGCAALLPVVWAADGGERETPSRSARRVVAQRAGADLVLAAVAVLAYLQLRQYEGLLSPASSAVGFDPVLVLAPVVMTVAAALLLLRLLPPLGRGLEALARRGRGLVAPLSGWQVSRGRSGQGAPVLLMALALAVGALTTTVVAGEPPSDRDRAAFALGADLRVTGGELPRGERYGALAGLPGVAAVTPLVSVPGTVRDASTTVLGVDTAAVRSSATPERMASGAWTHAVPALRSDLDGGSLAEQLGRLGADVPVHGMVLAGRPSSVDVQVSVASAAPPERTGPVWLSAQVEDASGLVTTVQGRLTPDGVSRTVSLPLGTGALHHPLQVTRLSLRSTPVRQFPRATLTLTVSGVAGASLPPGTHWSDVTPGGPVRTGLGCPGRSDADQAAAVSRAGVCEESEPDGGVLSAVVRGALPEIGVDQGPGAEAFALSAGTDTVSFGMPPTGGAAKVMPVPALVNAAFLRETHYAVGDQARLVFGEEEQFKLQVVGVVADLPGGRGRDVPQALVDVRALSAARAGLGLDPVADEAWLLAASSKEGAAQAERAVAADPRLGVVDSVRARAAALAEDPFRHGRRSALLLSLALSPVFAVAGFTVHAVGSARARRREFAVLRALGVRRRQLSGVLRLEQLVVVGFAVLLGGVLGVALAAVVLPLIMVDGGGLAVFPALRLTVGWGWTAVVVLATGLGAGAVVLVLSRMLARVDLARELRAGESG</sequence>
<evidence type="ECO:0000256" key="3">
    <source>
        <dbReference type="ARBA" id="ARBA00022692"/>
    </source>
</evidence>
<comment type="caution">
    <text evidence="9">The sequence shown here is derived from an EMBL/GenBank/DDBJ whole genome shotgun (WGS) entry which is preliminary data.</text>
</comment>
<evidence type="ECO:0000256" key="5">
    <source>
        <dbReference type="ARBA" id="ARBA00023136"/>
    </source>
</evidence>
<name>A0A9W6V0T5_9ACTN</name>
<feature type="transmembrane region" description="Helical" evidence="7">
    <location>
        <begin position="299"/>
        <end position="318"/>
    </location>
</feature>
<evidence type="ECO:0000256" key="6">
    <source>
        <dbReference type="ARBA" id="ARBA00038076"/>
    </source>
</evidence>
<feature type="domain" description="ABC3 transporter permease C-terminal" evidence="8">
    <location>
        <begin position="762"/>
        <end position="873"/>
    </location>
</feature>
<feature type="transmembrane region" description="Helical" evidence="7">
    <location>
        <begin position="752"/>
        <end position="773"/>
    </location>
</feature>
<dbReference type="Proteomes" id="UP001165041">
    <property type="component" value="Unassembled WGS sequence"/>
</dbReference>
<evidence type="ECO:0000256" key="4">
    <source>
        <dbReference type="ARBA" id="ARBA00022989"/>
    </source>
</evidence>
<gene>
    <name evidence="9" type="ORF">Kpho02_18720</name>
</gene>
<dbReference type="GO" id="GO:0022857">
    <property type="term" value="F:transmembrane transporter activity"/>
    <property type="evidence" value="ECO:0007669"/>
    <property type="project" value="TreeGrafter"/>
</dbReference>
<comment type="subcellular location">
    <subcellularLocation>
        <location evidence="1">Cell membrane</location>
        <topology evidence="1">Multi-pass membrane protein</topology>
    </subcellularLocation>
</comment>
<comment type="similarity">
    <text evidence="6">Belongs to the ABC-4 integral membrane protein family.</text>
</comment>
<accession>A0A9W6V0T5</accession>
<protein>
    <recommendedName>
        <fullName evidence="8">ABC3 transporter permease C-terminal domain-containing protein</fullName>
    </recommendedName>
</protein>
<reference evidence="9" key="1">
    <citation type="submission" date="2023-02" db="EMBL/GenBank/DDBJ databases">
        <title>Kitasatospora phosalacinea NBRC 14627.</title>
        <authorList>
            <person name="Ichikawa N."/>
            <person name="Sato H."/>
            <person name="Tonouchi N."/>
        </authorList>
    </citation>
    <scope>NUCLEOTIDE SEQUENCE</scope>
    <source>
        <strain evidence="9">NBRC 14627</strain>
    </source>
</reference>
<feature type="transmembrane region" description="Helical" evidence="7">
    <location>
        <begin position="114"/>
        <end position="138"/>
    </location>
</feature>
<feature type="transmembrane region" description="Helical" evidence="7">
    <location>
        <begin position="851"/>
        <end position="875"/>
    </location>
</feature>
<evidence type="ECO:0000313" key="9">
    <source>
        <dbReference type="EMBL" id="GLW69573.1"/>
    </source>
</evidence>
<dbReference type="AlphaFoldDB" id="A0A9W6V0T5"/>
<feature type="transmembrane region" description="Helical" evidence="7">
    <location>
        <begin position="158"/>
        <end position="185"/>
    </location>
</feature>
<dbReference type="PANTHER" id="PTHR30572">
    <property type="entry name" value="MEMBRANE COMPONENT OF TRANSPORTER-RELATED"/>
    <property type="match status" value="1"/>
</dbReference>
<dbReference type="GO" id="GO:0005886">
    <property type="term" value="C:plasma membrane"/>
    <property type="evidence" value="ECO:0007669"/>
    <property type="project" value="UniProtKB-SubCell"/>
</dbReference>
<evidence type="ECO:0000256" key="7">
    <source>
        <dbReference type="SAM" id="Phobius"/>
    </source>
</evidence>
<feature type="transmembrane region" description="Helical" evidence="7">
    <location>
        <begin position="206"/>
        <end position="223"/>
    </location>
</feature>
<dbReference type="Pfam" id="PF02687">
    <property type="entry name" value="FtsX"/>
    <property type="match status" value="1"/>
</dbReference>
<feature type="transmembrane region" description="Helical" evidence="7">
    <location>
        <begin position="243"/>
        <end position="262"/>
    </location>
</feature>
<evidence type="ECO:0000256" key="2">
    <source>
        <dbReference type="ARBA" id="ARBA00022475"/>
    </source>
</evidence>
<feature type="transmembrane region" description="Helical" evidence="7">
    <location>
        <begin position="71"/>
        <end position="93"/>
    </location>
</feature>
<dbReference type="PANTHER" id="PTHR30572:SF4">
    <property type="entry name" value="ABC TRANSPORTER PERMEASE YTRF"/>
    <property type="match status" value="1"/>
</dbReference>
<keyword evidence="3 7" id="KW-0812">Transmembrane</keyword>
<evidence type="ECO:0000259" key="8">
    <source>
        <dbReference type="Pfam" id="PF02687"/>
    </source>
</evidence>
<keyword evidence="4 7" id="KW-1133">Transmembrane helix</keyword>
<organism evidence="9 10">
    <name type="scientific">Kitasatospora phosalacinea</name>
    <dbReference type="NCBI Taxonomy" id="2065"/>
    <lineage>
        <taxon>Bacteria</taxon>
        <taxon>Bacillati</taxon>
        <taxon>Actinomycetota</taxon>
        <taxon>Actinomycetes</taxon>
        <taxon>Kitasatosporales</taxon>
        <taxon>Streptomycetaceae</taxon>
        <taxon>Kitasatospora</taxon>
    </lineage>
</organism>
<feature type="transmembrane region" description="Helical" evidence="7">
    <location>
        <begin position="802"/>
        <end position="831"/>
    </location>
</feature>
<evidence type="ECO:0000256" key="1">
    <source>
        <dbReference type="ARBA" id="ARBA00004651"/>
    </source>
</evidence>
<dbReference type="InterPro" id="IPR003838">
    <property type="entry name" value="ABC3_permease_C"/>
</dbReference>
<keyword evidence="2" id="KW-1003">Cell membrane</keyword>
<keyword evidence="5 7" id="KW-0472">Membrane</keyword>
<dbReference type="EMBL" id="BSSA01000004">
    <property type="protein sequence ID" value="GLW69573.1"/>
    <property type="molecule type" value="Genomic_DNA"/>
</dbReference>